<feature type="repeat" description="ANK" evidence="3">
    <location>
        <begin position="18"/>
        <end position="50"/>
    </location>
</feature>
<keyword evidence="1" id="KW-0677">Repeat</keyword>
<dbReference type="PROSITE" id="PS50088">
    <property type="entry name" value="ANK_REPEAT"/>
    <property type="match status" value="2"/>
</dbReference>
<dbReference type="GO" id="GO:0005634">
    <property type="term" value="C:nucleus"/>
    <property type="evidence" value="ECO:0007669"/>
    <property type="project" value="TreeGrafter"/>
</dbReference>
<protein>
    <submittedName>
        <fullName evidence="4">Ankyrin</fullName>
    </submittedName>
</protein>
<evidence type="ECO:0000256" key="3">
    <source>
        <dbReference type="PROSITE-ProRule" id="PRU00023"/>
    </source>
</evidence>
<evidence type="ECO:0000313" key="5">
    <source>
        <dbReference type="Proteomes" id="UP000800200"/>
    </source>
</evidence>
<dbReference type="AlphaFoldDB" id="A0A6A6DB57"/>
<keyword evidence="5" id="KW-1185">Reference proteome</keyword>
<dbReference type="Proteomes" id="UP000800200">
    <property type="component" value="Unassembled WGS sequence"/>
</dbReference>
<name>A0A6A6DB57_9PEZI</name>
<dbReference type="Pfam" id="PF12796">
    <property type="entry name" value="Ank_2"/>
    <property type="match status" value="1"/>
</dbReference>
<dbReference type="OrthoDB" id="20872at2759"/>
<dbReference type="PANTHER" id="PTHR24201:SF16">
    <property type="entry name" value="ANKYRIN-1-LIKE-RELATED"/>
    <property type="match status" value="1"/>
</dbReference>
<dbReference type="PANTHER" id="PTHR24201">
    <property type="entry name" value="ANK_REP_REGION DOMAIN-CONTAINING PROTEIN"/>
    <property type="match status" value="1"/>
</dbReference>
<dbReference type="PROSITE" id="PS50297">
    <property type="entry name" value="ANK_REP_REGION"/>
    <property type="match status" value="2"/>
</dbReference>
<gene>
    <name evidence="4" type="ORF">K469DRAFT_646855</name>
</gene>
<dbReference type="SUPFAM" id="SSF48403">
    <property type="entry name" value="Ankyrin repeat"/>
    <property type="match status" value="1"/>
</dbReference>
<dbReference type="InterPro" id="IPR036770">
    <property type="entry name" value="Ankyrin_rpt-contain_sf"/>
</dbReference>
<proteinExistence type="predicted"/>
<evidence type="ECO:0000313" key="4">
    <source>
        <dbReference type="EMBL" id="KAF2175542.1"/>
    </source>
</evidence>
<feature type="repeat" description="ANK" evidence="3">
    <location>
        <begin position="84"/>
        <end position="116"/>
    </location>
</feature>
<evidence type="ECO:0000256" key="2">
    <source>
        <dbReference type="ARBA" id="ARBA00023043"/>
    </source>
</evidence>
<organism evidence="4 5">
    <name type="scientific">Zopfia rhizophila CBS 207.26</name>
    <dbReference type="NCBI Taxonomy" id="1314779"/>
    <lineage>
        <taxon>Eukaryota</taxon>
        <taxon>Fungi</taxon>
        <taxon>Dikarya</taxon>
        <taxon>Ascomycota</taxon>
        <taxon>Pezizomycotina</taxon>
        <taxon>Dothideomycetes</taxon>
        <taxon>Dothideomycetes incertae sedis</taxon>
        <taxon>Zopfiaceae</taxon>
        <taxon>Zopfia</taxon>
    </lineage>
</organism>
<dbReference type="InterPro" id="IPR002110">
    <property type="entry name" value="Ankyrin_rpt"/>
</dbReference>
<dbReference type="InterPro" id="IPR050776">
    <property type="entry name" value="Ank_Repeat/CDKN_Inhibitor"/>
</dbReference>
<accession>A0A6A6DB57</accession>
<dbReference type="Gene3D" id="1.25.40.20">
    <property type="entry name" value="Ankyrin repeat-containing domain"/>
    <property type="match status" value="1"/>
</dbReference>
<dbReference type="SMART" id="SM00248">
    <property type="entry name" value="ANK"/>
    <property type="match status" value="2"/>
</dbReference>
<sequence length="127" mass="13604">MEQIVVILVDKRHDLNEHGDFALQNALAGGYTDIANLLISKGAAVNARGGPLGSPINAATVKGAEILRFLVETHNADCTWTDHEGRTALHVAACRGSLESVKYLLDLGLDVNHKDTKGWSAIHHAAM</sequence>
<dbReference type="Pfam" id="PF00023">
    <property type="entry name" value="Ank"/>
    <property type="match status" value="1"/>
</dbReference>
<keyword evidence="2 3" id="KW-0040">ANK repeat</keyword>
<reference evidence="4" key="1">
    <citation type="journal article" date="2020" name="Stud. Mycol.">
        <title>101 Dothideomycetes genomes: a test case for predicting lifestyles and emergence of pathogens.</title>
        <authorList>
            <person name="Haridas S."/>
            <person name="Albert R."/>
            <person name="Binder M."/>
            <person name="Bloem J."/>
            <person name="Labutti K."/>
            <person name="Salamov A."/>
            <person name="Andreopoulos B."/>
            <person name="Baker S."/>
            <person name="Barry K."/>
            <person name="Bills G."/>
            <person name="Bluhm B."/>
            <person name="Cannon C."/>
            <person name="Castanera R."/>
            <person name="Culley D."/>
            <person name="Daum C."/>
            <person name="Ezra D."/>
            <person name="Gonzalez J."/>
            <person name="Henrissat B."/>
            <person name="Kuo A."/>
            <person name="Liang C."/>
            <person name="Lipzen A."/>
            <person name="Lutzoni F."/>
            <person name="Magnuson J."/>
            <person name="Mondo S."/>
            <person name="Nolan M."/>
            <person name="Ohm R."/>
            <person name="Pangilinan J."/>
            <person name="Park H.-J."/>
            <person name="Ramirez L."/>
            <person name="Alfaro M."/>
            <person name="Sun H."/>
            <person name="Tritt A."/>
            <person name="Yoshinaga Y."/>
            <person name="Zwiers L.-H."/>
            <person name="Turgeon B."/>
            <person name="Goodwin S."/>
            <person name="Spatafora J."/>
            <person name="Crous P."/>
            <person name="Grigoriev I."/>
        </authorList>
    </citation>
    <scope>NUCLEOTIDE SEQUENCE</scope>
    <source>
        <strain evidence="4">CBS 207.26</strain>
    </source>
</reference>
<feature type="non-terminal residue" evidence="4">
    <location>
        <position position="127"/>
    </location>
</feature>
<evidence type="ECO:0000256" key="1">
    <source>
        <dbReference type="ARBA" id="ARBA00022737"/>
    </source>
</evidence>
<dbReference type="EMBL" id="ML994729">
    <property type="protein sequence ID" value="KAF2175542.1"/>
    <property type="molecule type" value="Genomic_DNA"/>
</dbReference>